<dbReference type="GO" id="GO:0006260">
    <property type="term" value="P:DNA replication"/>
    <property type="evidence" value="ECO:0007669"/>
    <property type="project" value="InterPro"/>
</dbReference>
<dbReference type="GO" id="GO:0009265">
    <property type="term" value="P:2'-deoxyribonucleotide biosynthetic process"/>
    <property type="evidence" value="ECO:0007669"/>
    <property type="project" value="TreeGrafter"/>
</dbReference>
<comment type="caution">
    <text evidence="1">The sequence shown here is derived from an EMBL/GenBank/DDBJ whole genome shotgun (WGS) entry which is preliminary data.</text>
</comment>
<name>A0AAP8GEH2_9ENTR</name>
<sequence length="108" mass="12093">HNGFEIGNANVTSPKSIQTASAQLVQIIANVSSSQYGGCTVDRVDELLSTYARHNEEQHRNIAKQFVKESEIDRYVDQQVTKDINDAIESLEYEINTLYTSNGQTPFV</sequence>
<dbReference type="SUPFAM" id="SSF51998">
    <property type="entry name" value="PFL-like glycyl radical enzymes"/>
    <property type="match status" value="1"/>
</dbReference>
<dbReference type="AlphaFoldDB" id="A0AAP8GEH2"/>
<accession>A0AAP8GEH2</accession>
<dbReference type="PANTHER" id="PTHR21075:SF0">
    <property type="entry name" value="ANAEROBIC RIBONUCLEOSIDE-TRIPHOSPHATE REDUCTASE"/>
    <property type="match status" value="1"/>
</dbReference>
<feature type="non-terminal residue" evidence="1">
    <location>
        <position position="1"/>
    </location>
</feature>
<dbReference type="EMBL" id="NMVR01001078">
    <property type="protein sequence ID" value="PJG35689.1"/>
    <property type="molecule type" value="Genomic_DNA"/>
</dbReference>
<dbReference type="GO" id="GO:0008998">
    <property type="term" value="F:ribonucleoside-triphosphate reductase (thioredoxin) activity"/>
    <property type="evidence" value="ECO:0007669"/>
    <property type="project" value="InterPro"/>
</dbReference>
<evidence type="ECO:0000313" key="1">
    <source>
        <dbReference type="EMBL" id="PJG35689.1"/>
    </source>
</evidence>
<dbReference type="PANTHER" id="PTHR21075">
    <property type="entry name" value="ANAEROBIC RIBONUCLEOSIDE-TRIPHOSPHATE REDUCTASE"/>
    <property type="match status" value="1"/>
</dbReference>
<reference evidence="1 2" key="1">
    <citation type="submission" date="2017-07" db="EMBL/GenBank/DDBJ databases">
        <title>Draft genome sequence of Enterobacter cloacae ST128, a clinical strain coproducing KPC-2 and NDM-1 carbapenemases.</title>
        <authorList>
            <person name="Li X."/>
        </authorList>
    </citation>
    <scope>NUCLEOTIDE SEQUENCE [LARGE SCALE GENOMIC DNA]</scope>
    <source>
        <strain evidence="1 2">HBY</strain>
    </source>
</reference>
<dbReference type="Gene3D" id="3.20.70.20">
    <property type="match status" value="1"/>
</dbReference>
<dbReference type="InterPro" id="IPR012833">
    <property type="entry name" value="NrdD"/>
</dbReference>
<dbReference type="Proteomes" id="UP000231328">
    <property type="component" value="Unassembled WGS sequence"/>
</dbReference>
<dbReference type="GO" id="GO:0031250">
    <property type="term" value="C:anaerobic ribonucleoside-triphosphate reductase complex"/>
    <property type="evidence" value="ECO:0007669"/>
    <property type="project" value="TreeGrafter"/>
</dbReference>
<dbReference type="RefSeq" id="WP_276526960.1">
    <property type="nucleotide sequence ID" value="NZ_NMVR01001078.1"/>
</dbReference>
<organism evidence="1 2">
    <name type="scientific">Enterobacter hormaechei</name>
    <dbReference type="NCBI Taxonomy" id="158836"/>
    <lineage>
        <taxon>Bacteria</taxon>
        <taxon>Pseudomonadati</taxon>
        <taxon>Pseudomonadota</taxon>
        <taxon>Gammaproteobacteria</taxon>
        <taxon>Enterobacterales</taxon>
        <taxon>Enterobacteriaceae</taxon>
        <taxon>Enterobacter</taxon>
        <taxon>Enterobacter cloacae complex</taxon>
    </lineage>
</organism>
<gene>
    <name evidence="1" type="ORF">CGZ54_32785</name>
</gene>
<feature type="non-terminal residue" evidence="1">
    <location>
        <position position="108"/>
    </location>
</feature>
<dbReference type="Pfam" id="PF13597">
    <property type="entry name" value="NRDD"/>
    <property type="match status" value="1"/>
</dbReference>
<evidence type="ECO:0000313" key="2">
    <source>
        <dbReference type="Proteomes" id="UP000231328"/>
    </source>
</evidence>
<proteinExistence type="predicted"/>
<dbReference type="GO" id="GO:0004748">
    <property type="term" value="F:ribonucleoside-diphosphate reductase activity, thioredoxin disulfide as acceptor"/>
    <property type="evidence" value="ECO:0007669"/>
    <property type="project" value="TreeGrafter"/>
</dbReference>
<protein>
    <submittedName>
        <fullName evidence="1">Uncharacterized protein</fullName>
    </submittedName>
</protein>